<name>A0A829Y872_9GAMM</name>
<dbReference type="Proteomes" id="UP000445000">
    <property type="component" value="Unassembled WGS sequence"/>
</dbReference>
<dbReference type="Pfam" id="PF13376">
    <property type="entry name" value="OmdA"/>
    <property type="match status" value="1"/>
</dbReference>
<dbReference type="AlphaFoldDB" id="A0A829Y872"/>
<gene>
    <name evidence="1" type="ORF">GCM10011487_14990</name>
</gene>
<comment type="caution">
    <text evidence="1">The sequence shown here is derived from an EMBL/GenBank/DDBJ whole genome shotgun (WGS) entry which is preliminary data.</text>
</comment>
<dbReference type="EMBL" id="BLJN01000001">
    <property type="protein sequence ID" value="GFE79499.1"/>
    <property type="molecule type" value="Genomic_DNA"/>
</dbReference>
<keyword evidence="2" id="KW-1185">Reference proteome</keyword>
<protein>
    <recommendedName>
        <fullName evidence="3">Bacteriocin-protection protein, YdeI/OmpD-associated family</fullName>
    </recommendedName>
</protein>
<evidence type="ECO:0000313" key="2">
    <source>
        <dbReference type="Proteomes" id="UP000445000"/>
    </source>
</evidence>
<evidence type="ECO:0008006" key="3">
    <source>
        <dbReference type="Google" id="ProtNLM"/>
    </source>
</evidence>
<accession>A0A829Y872</accession>
<proteinExistence type="predicted"/>
<organism evidence="1 2">
    <name type="scientific">Steroidobacter agaridevorans</name>
    <dbReference type="NCBI Taxonomy" id="2695856"/>
    <lineage>
        <taxon>Bacteria</taxon>
        <taxon>Pseudomonadati</taxon>
        <taxon>Pseudomonadota</taxon>
        <taxon>Gammaproteobacteria</taxon>
        <taxon>Steroidobacterales</taxon>
        <taxon>Steroidobacteraceae</taxon>
        <taxon>Steroidobacter</taxon>
    </lineage>
</organism>
<dbReference type="RefSeq" id="WP_161811162.1">
    <property type="nucleotide sequence ID" value="NZ_BLJN01000001.1"/>
</dbReference>
<sequence>MAQVIPDPKKIKSFRSAAEFEKWLSKQHDREDELWLRVFKKDSGQPTVTCAEALDVVLCWGWIDGLRKSYDEISFLQRYSPRKPKSIWSDINRKNVARLTAAGRMTPHGQKHIDAAKADGRWDAAYAPIRSASADTIPKDLRAAIDANARARKTFESLNRQNLFSLIFRTNNMKTPAGRAKKIETLVAMLARGETIVPQRLEKKPVAKRAKAKKRS</sequence>
<reference evidence="2" key="1">
    <citation type="submission" date="2020-01" db="EMBL/GenBank/DDBJ databases">
        <title>'Steroidobacter agaridevorans' sp. nov., agar-degrading bacteria isolated from rhizosphere soils.</title>
        <authorList>
            <person name="Ikenaga M."/>
            <person name="Kataoka M."/>
            <person name="Murouchi A."/>
            <person name="Katsuragi S."/>
            <person name="Sakai M."/>
        </authorList>
    </citation>
    <scope>NUCLEOTIDE SEQUENCE [LARGE SCALE GENOMIC DNA]</scope>
    <source>
        <strain evidence="2">YU21-B</strain>
    </source>
</reference>
<evidence type="ECO:0000313" key="1">
    <source>
        <dbReference type="EMBL" id="GFE79499.1"/>
    </source>
</evidence>